<dbReference type="InterPro" id="IPR036390">
    <property type="entry name" value="WH_DNA-bd_sf"/>
</dbReference>
<dbReference type="STRING" id="1121321.SAMN04488530_14712"/>
<dbReference type="Gene3D" id="1.10.10.10">
    <property type="entry name" value="Winged helix-like DNA-binding domain superfamily/Winged helix DNA-binding domain"/>
    <property type="match status" value="1"/>
</dbReference>
<evidence type="ECO:0000256" key="1">
    <source>
        <dbReference type="ARBA" id="ARBA00023015"/>
    </source>
</evidence>
<proteinExistence type="predicted"/>
<keyword evidence="2" id="KW-0238">DNA-binding</keyword>
<dbReference type="InterPro" id="IPR000595">
    <property type="entry name" value="cNMP-bd_dom"/>
</dbReference>
<dbReference type="Proteomes" id="UP000243255">
    <property type="component" value="Unassembled WGS sequence"/>
</dbReference>
<dbReference type="SUPFAM" id="SSF46785">
    <property type="entry name" value="Winged helix' DNA-binding domain"/>
    <property type="match status" value="1"/>
</dbReference>
<dbReference type="PRINTS" id="PR00034">
    <property type="entry name" value="HTHCRP"/>
</dbReference>
<dbReference type="PROSITE" id="PS51063">
    <property type="entry name" value="HTH_CRP_2"/>
    <property type="match status" value="1"/>
</dbReference>
<organism evidence="5 6">
    <name type="scientific">Asaccharospora irregularis DSM 2635</name>
    <dbReference type="NCBI Taxonomy" id="1121321"/>
    <lineage>
        <taxon>Bacteria</taxon>
        <taxon>Bacillati</taxon>
        <taxon>Bacillota</taxon>
        <taxon>Clostridia</taxon>
        <taxon>Peptostreptococcales</taxon>
        <taxon>Peptostreptococcaceae</taxon>
        <taxon>Asaccharospora</taxon>
    </lineage>
</organism>
<evidence type="ECO:0000256" key="2">
    <source>
        <dbReference type="ARBA" id="ARBA00023125"/>
    </source>
</evidence>
<evidence type="ECO:0000313" key="5">
    <source>
        <dbReference type="EMBL" id="SHH42506.1"/>
    </source>
</evidence>
<dbReference type="GO" id="GO:0003677">
    <property type="term" value="F:DNA binding"/>
    <property type="evidence" value="ECO:0007669"/>
    <property type="project" value="UniProtKB-KW"/>
</dbReference>
<dbReference type="OrthoDB" id="9776746at2"/>
<dbReference type="Gene3D" id="2.60.120.10">
    <property type="entry name" value="Jelly Rolls"/>
    <property type="match status" value="1"/>
</dbReference>
<dbReference type="Pfam" id="PF13545">
    <property type="entry name" value="HTH_Crp_2"/>
    <property type="match status" value="1"/>
</dbReference>
<dbReference type="InterPro" id="IPR018490">
    <property type="entry name" value="cNMP-bd_dom_sf"/>
</dbReference>
<dbReference type="RefSeq" id="WP_073127567.1">
    <property type="nucleotide sequence ID" value="NZ_BAABCH010000073.1"/>
</dbReference>
<protein>
    <submittedName>
        <fullName evidence="5">CRP/FNR family transcriptional regulator, anaerobic regulatory protein</fullName>
    </submittedName>
</protein>
<evidence type="ECO:0000256" key="3">
    <source>
        <dbReference type="ARBA" id="ARBA00023163"/>
    </source>
</evidence>
<name>A0A1M5SVK7_9FIRM</name>
<gene>
    <name evidence="5" type="ORF">SAMN04488530_14712</name>
</gene>
<dbReference type="InterPro" id="IPR036388">
    <property type="entry name" value="WH-like_DNA-bd_sf"/>
</dbReference>
<dbReference type="InterPro" id="IPR012318">
    <property type="entry name" value="HTH_CRP"/>
</dbReference>
<dbReference type="SMART" id="SM00419">
    <property type="entry name" value="HTH_CRP"/>
    <property type="match status" value="1"/>
</dbReference>
<reference evidence="6" key="1">
    <citation type="submission" date="2016-11" db="EMBL/GenBank/DDBJ databases">
        <authorList>
            <person name="Varghese N."/>
            <person name="Submissions S."/>
        </authorList>
    </citation>
    <scope>NUCLEOTIDE SEQUENCE [LARGE SCALE GENOMIC DNA]</scope>
    <source>
        <strain evidence="6">DSM 2635</strain>
    </source>
</reference>
<sequence length="230" mass="26455">MLSNDQVEYLSSILPFWNKLNDDQKELIINNSSLVNYKKEAHIHNGSSECVGIIIVKSGTLRTYMMSDEGKEVTLYRLFDGDLCTLSASCLLDNITFDVYIDAEVDSQVFLINSNIFSTLIKDNIYVENFSYKATIDRFSDVMWTMEQILFMKFDQRLALFLIEESSKNKSNTLYLTHTQIAKYIGSAREVVSRMLKYFADDGLISLSRGSVTIIDKDRLLKLYLYTNSK</sequence>
<dbReference type="Pfam" id="PF00027">
    <property type="entry name" value="cNMP_binding"/>
    <property type="match status" value="1"/>
</dbReference>
<keyword evidence="1" id="KW-0805">Transcription regulation</keyword>
<dbReference type="AlphaFoldDB" id="A0A1M5SVK7"/>
<evidence type="ECO:0000313" key="6">
    <source>
        <dbReference type="Proteomes" id="UP000243255"/>
    </source>
</evidence>
<feature type="domain" description="HTH crp-type" evidence="4">
    <location>
        <begin position="152"/>
        <end position="218"/>
    </location>
</feature>
<dbReference type="SUPFAM" id="SSF51206">
    <property type="entry name" value="cAMP-binding domain-like"/>
    <property type="match status" value="1"/>
</dbReference>
<evidence type="ECO:0000259" key="4">
    <source>
        <dbReference type="PROSITE" id="PS51063"/>
    </source>
</evidence>
<dbReference type="CDD" id="cd00038">
    <property type="entry name" value="CAP_ED"/>
    <property type="match status" value="1"/>
</dbReference>
<keyword evidence="3" id="KW-0804">Transcription</keyword>
<accession>A0A1M5SVK7</accession>
<dbReference type="EMBL" id="FQWX01000047">
    <property type="protein sequence ID" value="SHH42506.1"/>
    <property type="molecule type" value="Genomic_DNA"/>
</dbReference>
<dbReference type="InterPro" id="IPR014710">
    <property type="entry name" value="RmlC-like_jellyroll"/>
</dbReference>
<dbReference type="GO" id="GO:0006355">
    <property type="term" value="P:regulation of DNA-templated transcription"/>
    <property type="evidence" value="ECO:0007669"/>
    <property type="project" value="InterPro"/>
</dbReference>
<dbReference type="CDD" id="cd00092">
    <property type="entry name" value="HTH_CRP"/>
    <property type="match status" value="1"/>
</dbReference>
<keyword evidence="6" id="KW-1185">Reference proteome</keyword>